<feature type="signal peptide" evidence="1">
    <location>
        <begin position="1"/>
        <end position="24"/>
    </location>
</feature>
<proteinExistence type="predicted"/>
<name>A0ABT9ETP6_9GAMM</name>
<sequence length="185" mass="20961">MMHLTRQLTAISGLCLTLSTPAIADLSGTQTIQLLDKDNSAHTIGSITFTHEGEQTQYQLHIDHSQFTDYFLSMKEMKCLEGPELWCHLPYPYPSPRTISPDNTQWLSHDLLFMFKKPNEFGANFWNGIYYEFTVTDEGLVGRARAVDLNELAAPPDDLGIPPFAPMMLEDIDEGQRWLPSAVIR</sequence>
<accession>A0ABT9ETP6</accession>
<feature type="chain" id="PRO_5045487721" evidence="1">
    <location>
        <begin position="25"/>
        <end position="185"/>
    </location>
</feature>
<evidence type="ECO:0000256" key="1">
    <source>
        <dbReference type="SAM" id="SignalP"/>
    </source>
</evidence>
<keyword evidence="3" id="KW-1185">Reference proteome</keyword>
<gene>
    <name evidence="2" type="ORF">Q8W30_07625</name>
</gene>
<keyword evidence="1" id="KW-0732">Signal</keyword>
<evidence type="ECO:0000313" key="3">
    <source>
        <dbReference type="Proteomes" id="UP001177341"/>
    </source>
</evidence>
<protein>
    <submittedName>
        <fullName evidence="2">Uncharacterized protein</fullName>
    </submittedName>
</protein>
<evidence type="ECO:0000313" key="2">
    <source>
        <dbReference type="EMBL" id="MDP2522441.1"/>
    </source>
</evidence>
<comment type="caution">
    <text evidence="2">The sequence shown here is derived from an EMBL/GenBank/DDBJ whole genome shotgun (WGS) entry which is preliminary data.</text>
</comment>
<dbReference type="EMBL" id="JAUYVO010000004">
    <property type="protein sequence ID" value="MDP2522441.1"/>
    <property type="molecule type" value="Genomic_DNA"/>
</dbReference>
<dbReference type="Proteomes" id="UP001177341">
    <property type="component" value="Unassembled WGS sequence"/>
</dbReference>
<dbReference type="RefSeq" id="WP_246813335.1">
    <property type="nucleotide sequence ID" value="NZ_JAHHDZ010000006.1"/>
</dbReference>
<reference evidence="2" key="1">
    <citation type="submission" date="2023-07" db="EMBL/GenBank/DDBJ databases">
        <title>Genome content predicts the carbon catabolic preferences of heterotrophic bacteria.</title>
        <authorList>
            <person name="Gralka M."/>
        </authorList>
    </citation>
    <scope>NUCLEOTIDE SEQUENCE</scope>
    <source>
        <strain evidence="2">5G01</strain>
    </source>
</reference>
<organism evidence="2 3">
    <name type="scientific">Neptunomonas phycophila</name>
    <dbReference type="NCBI Taxonomy" id="1572645"/>
    <lineage>
        <taxon>Bacteria</taxon>
        <taxon>Pseudomonadati</taxon>
        <taxon>Pseudomonadota</taxon>
        <taxon>Gammaproteobacteria</taxon>
        <taxon>Oceanospirillales</taxon>
        <taxon>Oceanospirillaceae</taxon>
        <taxon>Neptunomonas</taxon>
    </lineage>
</organism>